<dbReference type="PANTHER" id="PTHR10000:SF25">
    <property type="entry name" value="PHOSPHATASE YKRA-RELATED"/>
    <property type="match status" value="1"/>
</dbReference>
<dbReference type="RefSeq" id="WP_132953936.1">
    <property type="nucleotide sequence ID" value="NZ_CALJUB010000025.1"/>
</dbReference>
<evidence type="ECO:0000313" key="4">
    <source>
        <dbReference type="Proteomes" id="UP000829756"/>
    </source>
</evidence>
<dbReference type="Proteomes" id="UP000829756">
    <property type="component" value="Chromosome"/>
</dbReference>
<dbReference type="GO" id="GO:0005829">
    <property type="term" value="C:cytosol"/>
    <property type="evidence" value="ECO:0007669"/>
    <property type="project" value="TreeGrafter"/>
</dbReference>
<dbReference type="GO" id="GO:0016791">
    <property type="term" value="F:phosphatase activity"/>
    <property type="evidence" value="ECO:0007669"/>
    <property type="project" value="TreeGrafter"/>
</dbReference>
<dbReference type="SFLD" id="SFLDS00003">
    <property type="entry name" value="Haloacid_Dehalogenase"/>
    <property type="match status" value="1"/>
</dbReference>
<evidence type="ECO:0000313" key="2">
    <source>
        <dbReference type="EMBL" id="UOO78959.1"/>
    </source>
</evidence>
<dbReference type="NCBIfam" id="TIGR00099">
    <property type="entry name" value="Cof-subfamily"/>
    <property type="match status" value="1"/>
</dbReference>
<sequence length="264" mass="29526">MNQPKIIFFDIDDTLYRKSTDTLRPSVLQAMRALKAKGILTAIATGRTPAALPAKVQQLIAEAEMDLLVMINGQYIRYQGEVLQKHPLKQTQIADMQVFFEEHNIPYAFVSEQTIAVSERLPWVEVVLAEILPEHPIDKDYFKKHEVYQMLGFYPQQQDDLVAARAQQSGLKTIRWHEQSVDMLDEQGSKARGIATAIARLGIDMKDVMAFGDGLNDIEMMQTVGFGVGMGNGRPELKAVVDYICPTVEEDGVFNGLKALGVID</sequence>
<name>A0AAE9KGI8_9NEIS</name>
<gene>
    <name evidence="1" type="ORF">EV680_11460</name>
    <name evidence="2" type="ORF">LVJ78_09690</name>
</gene>
<dbReference type="Gene3D" id="3.30.1240.10">
    <property type="match status" value="1"/>
</dbReference>
<dbReference type="InterPro" id="IPR036412">
    <property type="entry name" value="HAD-like_sf"/>
</dbReference>
<protein>
    <submittedName>
        <fullName evidence="2">Cof-type HAD-IIB family hydrolase</fullName>
    </submittedName>
</protein>
<organism evidence="2 4">
    <name type="scientific">Uruburuella suis</name>
    <dbReference type="NCBI Taxonomy" id="252130"/>
    <lineage>
        <taxon>Bacteria</taxon>
        <taxon>Pseudomonadati</taxon>
        <taxon>Pseudomonadota</taxon>
        <taxon>Betaproteobacteria</taxon>
        <taxon>Neisseriales</taxon>
        <taxon>Neisseriaceae</taxon>
        <taxon>Uruburuella</taxon>
    </lineage>
</organism>
<dbReference type="EMBL" id="SLXE01000014">
    <property type="protein sequence ID" value="TCP06069.1"/>
    <property type="molecule type" value="Genomic_DNA"/>
</dbReference>
<dbReference type="NCBIfam" id="TIGR01484">
    <property type="entry name" value="HAD-SF-IIB"/>
    <property type="match status" value="1"/>
</dbReference>
<reference evidence="1 3" key="1">
    <citation type="submission" date="2019-03" db="EMBL/GenBank/DDBJ databases">
        <title>Genomic Encyclopedia of Type Strains, Phase IV (KMG-IV): sequencing the most valuable type-strain genomes for metagenomic binning, comparative biology and taxonomic classification.</title>
        <authorList>
            <person name="Goeker M."/>
        </authorList>
    </citation>
    <scope>NUCLEOTIDE SEQUENCE [LARGE SCALE GENOMIC DNA]</scope>
    <source>
        <strain evidence="1 3">DSM 17474</strain>
    </source>
</reference>
<dbReference type="Gene3D" id="3.40.50.1000">
    <property type="entry name" value="HAD superfamily/HAD-like"/>
    <property type="match status" value="1"/>
</dbReference>
<dbReference type="InterPro" id="IPR006379">
    <property type="entry name" value="HAD-SF_hydro_IIB"/>
</dbReference>
<accession>A0AAE9KGI8</accession>
<dbReference type="InterPro" id="IPR000150">
    <property type="entry name" value="Cof"/>
</dbReference>
<dbReference type="GO" id="GO:0000287">
    <property type="term" value="F:magnesium ion binding"/>
    <property type="evidence" value="ECO:0007669"/>
    <property type="project" value="TreeGrafter"/>
</dbReference>
<dbReference type="Proteomes" id="UP000294721">
    <property type="component" value="Unassembled WGS sequence"/>
</dbReference>
<proteinExistence type="predicted"/>
<dbReference type="SFLD" id="SFLDG01140">
    <property type="entry name" value="C2.B:_Phosphomannomutase_and_P"/>
    <property type="match status" value="1"/>
</dbReference>
<keyword evidence="2" id="KW-0378">Hydrolase</keyword>
<dbReference type="PANTHER" id="PTHR10000">
    <property type="entry name" value="PHOSPHOSERINE PHOSPHATASE"/>
    <property type="match status" value="1"/>
</dbReference>
<keyword evidence="3" id="KW-1185">Reference proteome</keyword>
<evidence type="ECO:0000313" key="3">
    <source>
        <dbReference type="Proteomes" id="UP000294721"/>
    </source>
</evidence>
<reference evidence="2" key="2">
    <citation type="submission" date="2021-12" db="EMBL/GenBank/DDBJ databases">
        <authorList>
            <person name="Veyrier F.J."/>
        </authorList>
    </citation>
    <scope>NUCLEOTIDE SEQUENCE</scope>
    <source>
        <strain evidence="2">1258/02</strain>
    </source>
</reference>
<evidence type="ECO:0000313" key="1">
    <source>
        <dbReference type="EMBL" id="TCP06069.1"/>
    </source>
</evidence>
<dbReference type="AlphaFoldDB" id="A0AAE9KGI8"/>
<reference evidence="2" key="3">
    <citation type="journal article" date="2022" name="Res Sq">
        <title>Evolution of multicellular longitudinally dividing oral cavity symbionts (Neisseriaceae).</title>
        <authorList>
            <person name="Nyongesa S."/>
            <person name="Weber P."/>
            <person name="Bernet E."/>
            <person name="Pullido F."/>
            <person name="Nieckarz M."/>
            <person name="Delaby M."/>
            <person name="Nieves C."/>
            <person name="Viehboeck T."/>
            <person name="Krause N."/>
            <person name="Rivera-Millot A."/>
            <person name="Nakamura A."/>
            <person name="Vischer N."/>
            <person name="VanNieuwenhze M."/>
            <person name="Brun Y."/>
            <person name="Cava F."/>
            <person name="Bulgheresi S."/>
            <person name="Veyrier F."/>
        </authorList>
    </citation>
    <scope>NUCLEOTIDE SEQUENCE</scope>
    <source>
        <strain evidence="2">1258/02</strain>
    </source>
</reference>
<dbReference type="EMBL" id="CP091507">
    <property type="protein sequence ID" value="UOO78959.1"/>
    <property type="molecule type" value="Genomic_DNA"/>
</dbReference>
<dbReference type="PROSITE" id="PS01229">
    <property type="entry name" value="COF_2"/>
    <property type="match status" value="1"/>
</dbReference>
<dbReference type="KEGG" id="usu:LVJ78_09690"/>
<dbReference type="InterPro" id="IPR023214">
    <property type="entry name" value="HAD_sf"/>
</dbReference>
<dbReference type="Pfam" id="PF08282">
    <property type="entry name" value="Hydrolase_3"/>
    <property type="match status" value="1"/>
</dbReference>
<dbReference type="SUPFAM" id="SSF56784">
    <property type="entry name" value="HAD-like"/>
    <property type="match status" value="1"/>
</dbReference>